<dbReference type="AlphaFoldDB" id="A0A226E6B3"/>
<sequence length="810" mass="86609">MAGMIQVVDDGIWRTQSFRHNMVAKIEEAILHCGAPTNKNAAEMENQVYSKATTKNEYLSFVARLILHIKEMGNKGKPPGTPLNQLGGGGGVNVLNNQISQLNNMGGGAVMHQGMGPGQQQMVQGIGQGGMQQQRQLQQGGGMGGAINQQGGGMGGGINQQGGGMGGGGGINQQGGGMGGGINQQGGGMGGGINQQGGGMGGGINQQGGGMGGGGGINQQGGGMGGGGINQQGGMMDLQNTPGTLIGQPTRLMTPMLNTGLGMLERQGGGMMVSQAGGMPGPGMNVNMAPQGQQQNSQQMQQLVQQQPQGQMISPNFMNQQQLQLQSGMQSSGMGPGQMQGNAGGMHNPQMQQALLHQQNDQQQSVGVGRGMRMSTLQQMQHMPRKTMQQQRLMNSAAIGISRPEHGANYPMNRLIYFNQQTEGVGGVMSNQMSNQFQGGQQGNIRSGGPFLPPNPSPGMPMGSGPTPSPNSMNQGQNQSGFSPQPLHPHGSPAPMPVGIRPFGGQMIPSPIMNVGTPMPMVPTPSPRNQEELACMKKIEELRRYTDMIQRMIIKLGLDDAEKSSKMKKLLDILMNPVRQVSMDILLKCEAALKKMEKQQHETGPPSQPTMPPKDHISPFLQIQEAILTTMKNGSASHTFLRSFRPSIEALTGQSAVGSDIPDEDITEDEPKPEIPMVLQRELKMLGRRFPVKIKPRVNKLPMQLHASLGDPKLPKVPPLKMVIPIEYPDESPILIDFKTDYDSTPFLKSIVQSFKSRKVLLPTRFTVYELLISWEMSVRQVANPVGKQKPLKRLPKLTPAAGRLGLSFL</sequence>
<keyword evidence="8 10" id="KW-0539">Nucleus</keyword>
<feature type="region of interest" description="Disordered" evidence="11">
    <location>
        <begin position="596"/>
        <end position="616"/>
    </location>
</feature>
<keyword evidence="7 10" id="KW-0804">Transcription</keyword>
<feature type="compositionally biased region" description="Gly residues" evidence="11">
    <location>
        <begin position="139"/>
        <end position="231"/>
    </location>
</feature>
<dbReference type="InterPro" id="IPR048385">
    <property type="entry name" value="Med15_central"/>
</dbReference>
<name>A0A226E6B3_FOLCA</name>
<evidence type="ECO:0000313" key="15">
    <source>
        <dbReference type="EMBL" id="OXA52868.1"/>
    </source>
</evidence>
<feature type="domain" description="ARC105/Med15 mediator subunit central" evidence="13">
    <location>
        <begin position="535"/>
        <end position="649"/>
    </location>
</feature>
<gene>
    <name evidence="10" type="primary">MED15</name>
    <name evidence="15" type="ORF">Fcan01_12191</name>
</gene>
<dbReference type="GO" id="GO:0005634">
    <property type="term" value="C:nucleus"/>
    <property type="evidence" value="ECO:0007669"/>
    <property type="project" value="UniProtKB-SubCell"/>
</dbReference>
<dbReference type="OMA" id="NACKVIA"/>
<keyword evidence="16" id="KW-1185">Reference proteome</keyword>
<evidence type="ECO:0000256" key="5">
    <source>
        <dbReference type="ARBA" id="ARBA00023015"/>
    </source>
</evidence>
<evidence type="ECO:0000256" key="7">
    <source>
        <dbReference type="ARBA" id="ARBA00023163"/>
    </source>
</evidence>
<dbReference type="Proteomes" id="UP000198287">
    <property type="component" value="Unassembled WGS sequence"/>
</dbReference>
<comment type="similarity">
    <text evidence="2 10">Belongs to the Mediator complex subunit 15 family.</text>
</comment>
<proteinExistence type="inferred from homology"/>
<comment type="subcellular location">
    <subcellularLocation>
        <location evidence="1 10">Nucleus</location>
    </subcellularLocation>
</comment>
<evidence type="ECO:0000259" key="12">
    <source>
        <dbReference type="Pfam" id="PF09606"/>
    </source>
</evidence>
<dbReference type="FunFam" id="1.10.246.20:FF:000002">
    <property type="entry name" value="Mediator of RNA polymerase II transcription subunit 15"/>
    <property type="match status" value="1"/>
</dbReference>
<evidence type="ECO:0000256" key="1">
    <source>
        <dbReference type="ARBA" id="ARBA00004123"/>
    </source>
</evidence>
<keyword evidence="5 10" id="KW-0805">Transcription regulation</keyword>
<feature type="compositionally biased region" description="Low complexity" evidence="11">
    <location>
        <begin position="460"/>
        <end position="474"/>
    </location>
</feature>
<evidence type="ECO:0000256" key="8">
    <source>
        <dbReference type="ARBA" id="ARBA00023242"/>
    </source>
</evidence>
<organism evidence="15 16">
    <name type="scientific">Folsomia candida</name>
    <name type="common">Springtail</name>
    <dbReference type="NCBI Taxonomy" id="158441"/>
    <lineage>
        <taxon>Eukaryota</taxon>
        <taxon>Metazoa</taxon>
        <taxon>Ecdysozoa</taxon>
        <taxon>Arthropoda</taxon>
        <taxon>Hexapoda</taxon>
        <taxon>Collembola</taxon>
        <taxon>Entomobryomorpha</taxon>
        <taxon>Isotomoidea</taxon>
        <taxon>Isotomidae</taxon>
        <taxon>Proisotominae</taxon>
        <taxon>Folsomia</taxon>
    </lineage>
</organism>
<comment type="subunit">
    <text evidence="3 10">Component of the Mediator complex.</text>
</comment>
<keyword evidence="6 10" id="KW-0010">Activator</keyword>
<feature type="region of interest" description="Disordered" evidence="11">
    <location>
        <begin position="133"/>
        <end position="235"/>
    </location>
</feature>
<dbReference type="Pfam" id="PF09606">
    <property type="entry name" value="Med15_N"/>
    <property type="match status" value="1"/>
</dbReference>
<evidence type="ECO:0000256" key="10">
    <source>
        <dbReference type="RuleBase" id="RU364148"/>
    </source>
</evidence>
<feature type="region of interest" description="Disordered" evidence="11">
    <location>
        <begin position="428"/>
        <end position="495"/>
    </location>
</feature>
<evidence type="ECO:0000256" key="11">
    <source>
        <dbReference type="SAM" id="MobiDB-lite"/>
    </source>
</evidence>
<dbReference type="GO" id="GO:0003712">
    <property type="term" value="F:transcription coregulator activity"/>
    <property type="evidence" value="ECO:0007669"/>
    <property type="project" value="InterPro"/>
</dbReference>
<evidence type="ECO:0000313" key="16">
    <source>
        <dbReference type="Proteomes" id="UP000198287"/>
    </source>
</evidence>
<dbReference type="GO" id="GO:0006355">
    <property type="term" value="P:regulation of DNA-templated transcription"/>
    <property type="evidence" value="ECO:0007669"/>
    <property type="project" value="InterPro"/>
</dbReference>
<accession>A0A226E6B3</accession>
<feature type="domain" description="ARC105/Med15 mediator subunit C-terminal" evidence="14">
    <location>
        <begin position="675"/>
        <end position="781"/>
    </location>
</feature>
<evidence type="ECO:0000256" key="6">
    <source>
        <dbReference type="ARBA" id="ARBA00023159"/>
    </source>
</evidence>
<feature type="domain" description="Mediator of RNA polymerase II transcription subunit 15 N-terminal" evidence="12">
    <location>
        <begin position="11"/>
        <end position="78"/>
    </location>
</feature>
<dbReference type="InterPro" id="IPR019087">
    <property type="entry name" value="Med15_N"/>
</dbReference>
<dbReference type="Pfam" id="PF21539">
    <property type="entry name" value="Med15_C"/>
    <property type="match status" value="1"/>
</dbReference>
<evidence type="ECO:0000256" key="9">
    <source>
        <dbReference type="ARBA" id="ARBA00032016"/>
    </source>
</evidence>
<dbReference type="OrthoDB" id="10055322at2759"/>
<evidence type="ECO:0000256" key="3">
    <source>
        <dbReference type="ARBA" id="ARBA00011837"/>
    </source>
</evidence>
<reference evidence="15 16" key="1">
    <citation type="submission" date="2015-12" db="EMBL/GenBank/DDBJ databases">
        <title>The genome of Folsomia candida.</title>
        <authorList>
            <person name="Faddeeva A."/>
            <person name="Derks M.F."/>
            <person name="Anvar Y."/>
            <person name="Smit S."/>
            <person name="Van Straalen N."/>
            <person name="Roelofs D."/>
        </authorList>
    </citation>
    <scope>NUCLEOTIDE SEQUENCE [LARGE SCALE GENOMIC DNA]</scope>
    <source>
        <strain evidence="15 16">VU population</strain>
        <tissue evidence="15">Whole body</tissue>
    </source>
</reference>
<dbReference type="Pfam" id="PF21538">
    <property type="entry name" value="Med15_M"/>
    <property type="match status" value="1"/>
</dbReference>
<dbReference type="Gene3D" id="1.10.246.20">
    <property type="entry name" value="Coactivator CBP, KIX domain"/>
    <property type="match status" value="1"/>
</dbReference>
<protein>
    <recommendedName>
        <fullName evidence="4 10">Mediator of RNA polymerase II transcription subunit 15</fullName>
    </recommendedName>
    <alternativeName>
        <fullName evidence="9 10">Mediator complex subunit 15</fullName>
    </alternativeName>
</protein>
<evidence type="ECO:0000259" key="13">
    <source>
        <dbReference type="Pfam" id="PF21538"/>
    </source>
</evidence>
<dbReference type="EMBL" id="LNIX01000006">
    <property type="protein sequence ID" value="OXA52868.1"/>
    <property type="molecule type" value="Genomic_DNA"/>
</dbReference>
<comment type="function">
    <text evidence="10">Component of the Mediator complex, a coactivator involved in the regulated transcription of nearly all RNA polymerase II-dependent genes. Mediator functions as a bridge to convey information from gene-specific regulatory proteins to the basal RNA polymerase II transcription machinery. Mediator is recruited to promoters by direct interactions with regulatory proteins and serves as a scaffold for the assembly of a functional preinitiation complex with RNA polymerase II and the general transcription factors.</text>
</comment>
<evidence type="ECO:0000256" key="4">
    <source>
        <dbReference type="ARBA" id="ARBA00019613"/>
    </source>
</evidence>
<comment type="caution">
    <text evidence="15">The sequence shown here is derived from an EMBL/GenBank/DDBJ whole genome shotgun (WGS) entry which is preliminary data.</text>
</comment>
<feature type="compositionally biased region" description="Polar residues" evidence="11">
    <location>
        <begin position="428"/>
        <end position="445"/>
    </location>
</feature>
<evidence type="ECO:0000259" key="14">
    <source>
        <dbReference type="Pfam" id="PF21539"/>
    </source>
</evidence>
<dbReference type="InterPro" id="IPR036529">
    <property type="entry name" value="KIX_dom_sf"/>
</dbReference>
<dbReference type="InterPro" id="IPR048386">
    <property type="entry name" value="Med15_C"/>
</dbReference>
<dbReference type="STRING" id="158441.A0A226E6B3"/>
<evidence type="ECO:0000256" key="2">
    <source>
        <dbReference type="ARBA" id="ARBA00009807"/>
    </source>
</evidence>